<reference evidence="7 8" key="1">
    <citation type="submission" date="2018-03" db="EMBL/GenBank/DDBJ databases">
        <title>Cereibacter changlensis.</title>
        <authorList>
            <person name="Meyer T.E."/>
            <person name="Miller S."/>
            <person name="Lodha T."/>
            <person name="Gandham S."/>
            <person name="Chintalapati S."/>
            <person name="Chintalapati V.R."/>
        </authorList>
    </citation>
    <scope>NUCLEOTIDE SEQUENCE [LARGE SCALE GENOMIC DNA]</scope>
    <source>
        <strain evidence="7 8">JA139</strain>
    </source>
</reference>
<keyword evidence="5 6" id="KW-0663">Pyridoxal phosphate</keyword>
<dbReference type="PIRSF" id="PIRSF000521">
    <property type="entry name" value="Transaminase_4ab_Lys_Orn"/>
    <property type="match status" value="1"/>
</dbReference>
<dbReference type="PANTHER" id="PTHR43094">
    <property type="entry name" value="AMINOTRANSFERASE"/>
    <property type="match status" value="1"/>
</dbReference>
<dbReference type="Gene3D" id="3.90.1150.10">
    <property type="entry name" value="Aspartate Aminotransferase, domain 1"/>
    <property type="match status" value="1"/>
</dbReference>
<dbReference type="GO" id="GO:0008483">
    <property type="term" value="F:transaminase activity"/>
    <property type="evidence" value="ECO:0007669"/>
    <property type="project" value="UniProtKB-KW"/>
</dbReference>
<dbReference type="Proteomes" id="UP000241010">
    <property type="component" value="Unassembled WGS sequence"/>
</dbReference>
<evidence type="ECO:0000256" key="3">
    <source>
        <dbReference type="ARBA" id="ARBA00022576"/>
    </source>
</evidence>
<evidence type="ECO:0000256" key="5">
    <source>
        <dbReference type="ARBA" id="ARBA00022898"/>
    </source>
</evidence>
<dbReference type="InterPro" id="IPR049704">
    <property type="entry name" value="Aminotrans_3_PPA_site"/>
</dbReference>
<accession>A0A2T4K0G0</accession>
<dbReference type="InterPro" id="IPR015422">
    <property type="entry name" value="PyrdxlP-dep_Trfase_small"/>
</dbReference>
<dbReference type="AlphaFoldDB" id="A0A2T4K0G0"/>
<dbReference type="CDD" id="cd00610">
    <property type="entry name" value="OAT_like"/>
    <property type="match status" value="1"/>
</dbReference>
<dbReference type="EMBL" id="PZKG01000002">
    <property type="protein sequence ID" value="PTE23655.1"/>
    <property type="molecule type" value="Genomic_DNA"/>
</dbReference>
<dbReference type="FunFam" id="3.40.640.10:FF:000014">
    <property type="entry name" value="Adenosylmethionine-8-amino-7-oxononanoate aminotransferase, probable"/>
    <property type="match status" value="1"/>
</dbReference>
<sequence length="461" mass="50424">MTLSNVSTWELDRAHALHPWTNFGPFEAKGSMVIERGEGCLLWDTEGRQYFDAVGGMWCTNIGLGRQEMADAIAAQALKLGFSNSFVDNTNDPSARLAGKLASLAPGDLNRVHFTTGGSTAVDTAARMVAFYQTCMGRPDKVQLVAREASYHGSTYLSQSIGKRNGDRVPQFRYKEDGIHHLSAPYLYRAPEGMDEAAFCDHLVAEFEALIDRVGAGNIGGFFAEPIQASGGVIVPPKDYLHRMWQVCRRHDILFIADEVVTAFGRIGHWFASLEEFGVEPDIITCAKGLTSGYIPLGAMIFSDRIWGAMAEDGSRWFTSGFTYSGHPVACAAALKNIEIIEREDLLGNAMRVGALFEERMHALEALPLVGEVRGRKLMICVENVADKATKRLLPDDLDVGTRIADACEAMGLIVRPLGHLNVMSPPLTLTASDVELVGDMLETAIRQVTDALIREKVRLG</sequence>
<comment type="similarity">
    <text evidence="2 6">Belongs to the class-III pyridoxal-phosphate-dependent aminotransferase family.</text>
</comment>
<dbReference type="OrthoDB" id="9801834at2"/>
<dbReference type="PROSITE" id="PS00600">
    <property type="entry name" value="AA_TRANSFER_CLASS_3"/>
    <property type="match status" value="1"/>
</dbReference>
<comment type="caution">
    <text evidence="7">The sequence shown here is derived from an EMBL/GenBank/DDBJ whole genome shotgun (WGS) entry which is preliminary data.</text>
</comment>
<evidence type="ECO:0000256" key="1">
    <source>
        <dbReference type="ARBA" id="ARBA00001933"/>
    </source>
</evidence>
<dbReference type="InterPro" id="IPR015424">
    <property type="entry name" value="PyrdxlP-dep_Trfase"/>
</dbReference>
<keyword evidence="3 7" id="KW-0032">Aminotransferase</keyword>
<organism evidence="7 8">
    <name type="scientific">Cereibacter changlensis JA139</name>
    <dbReference type="NCBI Taxonomy" id="1188249"/>
    <lineage>
        <taxon>Bacteria</taxon>
        <taxon>Pseudomonadati</taxon>
        <taxon>Pseudomonadota</taxon>
        <taxon>Alphaproteobacteria</taxon>
        <taxon>Rhodobacterales</taxon>
        <taxon>Paracoccaceae</taxon>
        <taxon>Cereibacter</taxon>
    </lineage>
</organism>
<dbReference type="InterPro" id="IPR015421">
    <property type="entry name" value="PyrdxlP-dep_Trfase_major"/>
</dbReference>
<dbReference type="Gene3D" id="3.40.640.10">
    <property type="entry name" value="Type I PLP-dependent aspartate aminotransferase-like (Major domain)"/>
    <property type="match status" value="1"/>
</dbReference>
<dbReference type="NCBIfam" id="NF005447">
    <property type="entry name" value="PRK07036.1"/>
    <property type="match status" value="1"/>
</dbReference>
<dbReference type="RefSeq" id="WP_107662075.1">
    <property type="nucleotide sequence ID" value="NZ_PZKG01000002.1"/>
</dbReference>
<name>A0A2T4K0G0_9RHOB</name>
<evidence type="ECO:0000256" key="2">
    <source>
        <dbReference type="ARBA" id="ARBA00008954"/>
    </source>
</evidence>
<evidence type="ECO:0000256" key="4">
    <source>
        <dbReference type="ARBA" id="ARBA00022679"/>
    </source>
</evidence>
<dbReference type="GO" id="GO:0030170">
    <property type="term" value="F:pyridoxal phosphate binding"/>
    <property type="evidence" value="ECO:0007669"/>
    <property type="project" value="InterPro"/>
</dbReference>
<proteinExistence type="inferred from homology"/>
<evidence type="ECO:0000256" key="6">
    <source>
        <dbReference type="RuleBase" id="RU003560"/>
    </source>
</evidence>
<dbReference type="PANTHER" id="PTHR43094:SF1">
    <property type="entry name" value="AMINOTRANSFERASE CLASS-III"/>
    <property type="match status" value="1"/>
</dbReference>
<keyword evidence="8" id="KW-1185">Reference proteome</keyword>
<dbReference type="SUPFAM" id="SSF53383">
    <property type="entry name" value="PLP-dependent transferases"/>
    <property type="match status" value="1"/>
</dbReference>
<keyword evidence="4 7" id="KW-0808">Transferase</keyword>
<protein>
    <submittedName>
        <fullName evidence="7">Aminotransferase</fullName>
    </submittedName>
</protein>
<dbReference type="InterPro" id="IPR005814">
    <property type="entry name" value="Aminotrans_3"/>
</dbReference>
<comment type="cofactor">
    <cofactor evidence="1">
        <name>pyridoxal 5'-phosphate</name>
        <dbReference type="ChEBI" id="CHEBI:597326"/>
    </cofactor>
</comment>
<evidence type="ECO:0000313" key="7">
    <source>
        <dbReference type="EMBL" id="PTE23655.1"/>
    </source>
</evidence>
<evidence type="ECO:0000313" key="8">
    <source>
        <dbReference type="Proteomes" id="UP000241010"/>
    </source>
</evidence>
<dbReference type="Pfam" id="PF00202">
    <property type="entry name" value="Aminotran_3"/>
    <property type="match status" value="1"/>
</dbReference>
<gene>
    <name evidence="7" type="ORF">C5F48_01145</name>
</gene>